<comment type="caution">
    <text evidence="3">The sequence shown here is derived from an EMBL/GenBank/DDBJ whole genome shotgun (WGS) entry which is preliminary data.</text>
</comment>
<dbReference type="InterPro" id="IPR023294">
    <property type="entry name" value="Tachylectin2"/>
</dbReference>
<sequence>MPDEDIKLTDGDAELETSVVDTVAAIAAAAPPPYGPAIAVGIKAVAFVAEVIGWMTEETTMQQALQSIQKQINDIQFILERVKNRLNDLTLAIATAENRATINRLMDYNDEAKRISLDLINTPADDVIAAVRLANDAGILIDKFLRNDYDIWKWTDVEARNVVNPQTGYVEKELYPAQGKFKNQPTLPIYQTAVLTWLSARERVVRTNEVGRLDDDKGRIERHLAAVSIRPIFDKYADEESEYITSIPKSIAEHIKWRIHAYVVSSNKYPTDGRCYFYYDVQNWMNGERKRGDFFDKYIGSGNVLCTIDPNSLGAPALELEAEVEAGVDLLHEMSETLAHIAATGSLRKQFIGQFPITEVYPPAVLYVIAQNEELHWYRNDEASRPNGSTDWLGPKVVGTGWGGFSSVFSGGGVAIYGVQPNGDLLWYGHDGYWDSTPRWKGPHKVGWGWDGFKSIFSGGEYVVYGIQPNGDLLWYRHHAAASGGDVTTWTGQIKVGNGWAHFAKVFSGGDGIIYAIREDGVLLRYHHRGYLTGSLDWAPYEQIGTGWNGFQEVVAAANGVFYAFTRDGRVLWYRYGERKIPTAGGAGAGTSAGTGGPTAWSVVTVWEGPVEIKRNLPAFRKVFTLMDAPYQGPR</sequence>
<dbReference type="SUPFAM" id="SSF50934">
    <property type="entry name" value="Tachylectin-2"/>
    <property type="match status" value="1"/>
</dbReference>
<dbReference type="Gene3D" id="2.115.10.10">
    <property type="entry name" value="Tachylectin 2"/>
    <property type="match status" value="2"/>
</dbReference>
<keyword evidence="4" id="KW-1185">Reference proteome</keyword>
<reference evidence="3 4" key="1">
    <citation type="submission" date="2022-08" db="EMBL/GenBank/DDBJ databases">
        <title>Proteogenomics of the novel Dehalobacterium formicoaceticum strain EZ94 highlights a key role of methyltransferases during anaerobic dichloromethane degradation.</title>
        <authorList>
            <person name="Wasmund K."/>
        </authorList>
    </citation>
    <scope>NUCLEOTIDE SEQUENCE [LARGE SCALE GENOMIC DNA]</scope>
    <source>
        <strain evidence="3 4">EZ94</strain>
    </source>
</reference>
<evidence type="ECO:0000313" key="4">
    <source>
        <dbReference type="Proteomes" id="UP001524944"/>
    </source>
</evidence>
<feature type="coiled-coil region" evidence="1">
    <location>
        <begin position="65"/>
        <end position="99"/>
    </location>
</feature>
<feature type="domain" description="Tachylectin 2" evidence="2">
    <location>
        <begin position="492"/>
        <end position="577"/>
    </location>
</feature>
<evidence type="ECO:0000313" key="3">
    <source>
        <dbReference type="EMBL" id="MCR6546450.1"/>
    </source>
</evidence>
<name>A0ABT1Y6D2_9FIRM</name>
<evidence type="ECO:0000259" key="2">
    <source>
        <dbReference type="Pfam" id="PF14517"/>
    </source>
</evidence>
<dbReference type="Pfam" id="PF14517">
    <property type="entry name" value="Tachylectin"/>
    <property type="match status" value="2"/>
</dbReference>
<dbReference type="InterPro" id="IPR036813">
    <property type="entry name" value="Tachylectin2_sf"/>
</dbReference>
<gene>
    <name evidence="3" type="ORF">NVS47_13180</name>
</gene>
<accession>A0ABT1Y6D2</accession>
<keyword evidence="1" id="KW-0175">Coiled coil</keyword>
<evidence type="ECO:0000256" key="1">
    <source>
        <dbReference type="SAM" id="Coils"/>
    </source>
</evidence>
<organism evidence="3 4">
    <name type="scientific">Dehalobacterium formicoaceticum</name>
    <dbReference type="NCBI Taxonomy" id="51515"/>
    <lineage>
        <taxon>Bacteria</taxon>
        <taxon>Bacillati</taxon>
        <taxon>Bacillota</taxon>
        <taxon>Clostridia</taxon>
        <taxon>Eubacteriales</taxon>
        <taxon>Peptococcaceae</taxon>
        <taxon>Dehalobacterium</taxon>
    </lineage>
</organism>
<feature type="domain" description="Tachylectin 2" evidence="2">
    <location>
        <begin position="362"/>
        <end position="483"/>
    </location>
</feature>
<dbReference type="EMBL" id="JANPWE010000007">
    <property type="protein sequence ID" value="MCR6546450.1"/>
    <property type="molecule type" value="Genomic_DNA"/>
</dbReference>
<proteinExistence type="predicted"/>
<dbReference type="Proteomes" id="UP001524944">
    <property type="component" value="Unassembled WGS sequence"/>
</dbReference>
<dbReference type="RefSeq" id="WP_257913874.1">
    <property type="nucleotide sequence ID" value="NZ_JANPWE010000007.1"/>
</dbReference>
<protein>
    <submittedName>
        <fullName evidence="3">Tachylectin-related carbohydrate-binding protein</fullName>
    </submittedName>
</protein>